<feature type="compositionally biased region" description="Pro residues" evidence="1">
    <location>
        <begin position="111"/>
        <end position="127"/>
    </location>
</feature>
<dbReference type="EMBL" id="CP110425">
    <property type="protein sequence ID" value="WAQ84868.1"/>
    <property type="molecule type" value="Genomic_DNA"/>
</dbReference>
<sequence length="391" mass="42456">MRPVSSQVPSHFPPQPTPIAITRTTQVRTGGTPNITPSRIINDTPNITPSRIITDTGGQSGESGGPMPPPTIVPTPTRAPVITPSRIIDSTGPHTGHGRTPSVTTRRLANNPPPPNPIIHHGPPIPQPDLMSEDESLVDKVRASTSDDKAYSQYGSMDGFIRPPPPRGSPRITVPSDAQELPPPLAQTPSAVIRPTPQPVHQPPQPSTAVHQPPQTPASRADHRPAPAVPAPPCCAPPVGNHPLVDSMLASAQLSDTDLQLAQQLFNAPKETRWQLQVVMWLTQRRLTAALTAAADPAHETAHVYSQVFRTRVRQRIREILMQSTLESYSREHLCALATALNQKQSPAFRRQHLPAGILHNHKAMAGLVIFLRGMVKHEQTHMRNLLLSNV</sequence>
<evidence type="ECO:0000313" key="2">
    <source>
        <dbReference type="EMBL" id="WAQ84868.1"/>
    </source>
</evidence>
<evidence type="ECO:0000313" key="3">
    <source>
        <dbReference type="Proteomes" id="UP001164743"/>
    </source>
</evidence>
<gene>
    <name evidence="2" type="ORF">PtA15_5A441</name>
</gene>
<feature type="compositionally biased region" description="Polar residues" evidence="1">
    <location>
        <begin position="22"/>
        <end position="57"/>
    </location>
</feature>
<accession>A0ABY7CKI7</accession>
<feature type="compositionally biased region" description="Basic and acidic residues" evidence="1">
    <location>
        <begin position="137"/>
        <end position="150"/>
    </location>
</feature>
<dbReference type="Proteomes" id="UP001164743">
    <property type="component" value="Chromosome 5A"/>
</dbReference>
<dbReference type="GeneID" id="77810098"/>
<feature type="compositionally biased region" description="Low complexity" evidence="1">
    <location>
        <begin position="74"/>
        <end position="84"/>
    </location>
</feature>
<name>A0ABY7CKI7_9BASI</name>
<dbReference type="RefSeq" id="XP_053020423.1">
    <property type="nucleotide sequence ID" value="XM_053169203.1"/>
</dbReference>
<protein>
    <submittedName>
        <fullName evidence="2">Uncharacterized protein</fullName>
    </submittedName>
</protein>
<keyword evidence="3" id="KW-1185">Reference proteome</keyword>
<organism evidence="2 3">
    <name type="scientific">Puccinia triticina</name>
    <dbReference type="NCBI Taxonomy" id="208348"/>
    <lineage>
        <taxon>Eukaryota</taxon>
        <taxon>Fungi</taxon>
        <taxon>Dikarya</taxon>
        <taxon>Basidiomycota</taxon>
        <taxon>Pucciniomycotina</taxon>
        <taxon>Pucciniomycetes</taxon>
        <taxon>Pucciniales</taxon>
        <taxon>Pucciniaceae</taxon>
        <taxon>Puccinia</taxon>
    </lineage>
</organism>
<proteinExistence type="predicted"/>
<feature type="region of interest" description="Disordered" evidence="1">
    <location>
        <begin position="1"/>
        <end position="227"/>
    </location>
</feature>
<reference evidence="2" key="1">
    <citation type="submission" date="2022-10" db="EMBL/GenBank/DDBJ databases">
        <title>Puccinia triticina Genome sequencing and assembly.</title>
        <authorList>
            <person name="Li C."/>
        </authorList>
    </citation>
    <scope>NUCLEOTIDE SEQUENCE</scope>
    <source>
        <strain evidence="2">Pt15</strain>
    </source>
</reference>
<evidence type="ECO:0000256" key="1">
    <source>
        <dbReference type="SAM" id="MobiDB-lite"/>
    </source>
</evidence>
<feature type="compositionally biased region" description="Pro residues" evidence="1">
    <location>
        <begin position="196"/>
        <end position="206"/>
    </location>
</feature>